<feature type="compositionally biased region" description="Polar residues" evidence="1">
    <location>
        <begin position="1"/>
        <end position="14"/>
    </location>
</feature>
<evidence type="ECO:0008006" key="4">
    <source>
        <dbReference type="Google" id="ProtNLM"/>
    </source>
</evidence>
<feature type="region of interest" description="Disordered" evidence="1">
    <location>
        <begin position="242"/>
        <end position="368"/>
    </location>
</feature>
<dbReference type="RefSeq" id="XP_007388354.1">
    <property type="nucleotide sequence ID" value="XM_007388292.1"/>
</dbReference>
<dbReference type="EMBL" id="JH687554">
    <property type="protein sequence ID" value="EIN04559.1"/>
    <property type="molecule type" value="Genomic_DNA"/>
</dbReference>
<dbReference type="Proteomes" id="UP000054196">
    <property type="component" value="Unassembled WGS sequence"/>
</dbReference>
<feature type="compositionally biased region" description="Basic residues" evidence="1">
    <location>
        <begin position="359"/>
        <end position="368"/>
    </location>
</feature>
<reference evidence="3" key="1">
    <citation type="journal article" date="2012" name="Science">
        <title>The Paleozoic origin of enzymatic lignin decomposition reconstructed from 31 fungal genomes.</title>
        <authorList>
            <person name="Floudas D."/>
            <person name="Binder M."/>
            <person name="Riley R."/>
            <person name="Barry K."/>
            <person name="Blanchette R.A."/>
            <person name="Henrissat B."/>
            <person name="Martinez A.T."/>
            <person name="Otillar R."/>
            <person name="Spatafora J.W."/>
            <person name="Yadav J.S."/>
            <person name="Aerts A."/>
            <person name="Benoit I."/>
            <person name="Boyd A."/>
            <person name="Carlson A."/>
            <person name="Copeland A."/>
            <person name="Coutinho P.M."/>
            <person name="de Vries R.P."/>
            <person name="Ferreira P."/>
            <person name="Findley K."/>
            <person name="Foster B."/>
            <person name="Gaskell J."/>
            <person name="Glotzer D."/>
            <person name="Gorecki P."/>
            <person name="Heitman J."/>
            <person name="Hesse C."/>
            <person name="Hori C."/>
            <person name="Igarashi K."/>
            <person name="Jurgens J.A."/>
            <person name="Kallen N."/>
            <person name="Kersten P."/>
            <person name="Kohler A."/>
            <person name="Kuees U."/>
            <person name="Kumar T.K.A."/>
            <person name="Kuo A."/>
            <person name="LaButti K."/>
            <person name="Larrondo L.F."/>
            <person name="Lindquist E."/>
            <person name="Ling A."/>
            <person name="Lombard V."/>
            <person name="Lucas S."/>
            <person name="Lundell T."/>
            <person name="Martin R."/>
            <person name="McLaughlin D.J."/>
            <person name="Morgenstern I."/>
            <person name="Morin E."/>
            <person name="Murat C."/>
            <person name="Nagy L.G."/>
            <person name="Nolan M."/>
            <person name="Ohm R.A."/>
            <person name="Patyshakuliyeva A."/>
            <person name="Rokas A."/>
            <person name="Ruiz-Duenas F.J."/>
            <person name="Sabat G."/>
            <person name="Salamov A."/>
            <person name="Samejima M."/>
            <person name="Schmutz J."/>
            <person name="Slot J.C."/>
            <person name="St John F."/>
            <person name="Stenlid J."/>
            <person name="Sun H."/>
            <person name="Sun S."/>
            <person name="Syed K."/>
            <person name="Tsang A."/>
            <person name="Wiebenga A."/>
            <person name="Young D."/>
            <person name="Pisabarro A."/>
            <person name="Eastwood D.C."/>
            <person name="Martin F."/>
            <person name="Cullen D."/>
            <person name="Grigoriev I.V."/>
            <person name="Hibbett D.S."/>
        </authorList>
    </citation>
    <scope>NUCLEOTIDE SEQUENCE [LARGE SCALE GENOMIC DNA]</scope>
    <source>
        <strain evidence="3">HHB-11173 SS5</strain>
    </source>
</reference>
<dbReference type="KEGG" id="psq:PUNSTDRAFT_55558"/>
<protein>
    <recommendedName>
        <fullName evidence="4">Polymer-forming cytoskeletal protein</fullName>
    </recommendedName>
</protein>
<feature type="region of interest" description="Disordered" evidence="1">
    <location>
        <begin position="153"/>
        <end position="225"/>
    </location>
</feature>
<accession>R7S3X4</accession>
<evidence type="ECO:0000313" key="2">
    <source>
        <dbReference type="EMBL" id="EIN04559.1"/>
    </source>
</evidence>
<dbReference type="GeneID" id="18884002"/>
<name>R7S3X4_PUNST</name>
<evidence type="ECO:0000256" key="1">
    <source>
        <dbReference type="SAM" id="MobiDB-lite"/>
    </source>
</evidence>
<dbReference type="HOGENOM" id="CLU_752577_0_0_1"/>
<gene>
    <name evidence="2" type="ORF">PUNSTDRAFT_55558</name>
</gene>
<feature type="compositionally biased region" description="Acidic residues" evidence="1">
    <location>
        <begin position="177"/>
        <end position="187"/>
    </location>
</feature>
<sequence length="368" mass="38829">MENSSVSDVESYQSTERDHVSDNISNRSGDADDNEPDSYQSTERDASGNSDEDHSEAKENDANDQTLVPEEANADRYRGRHYHGECNIPGNLVVSGNLVVRGDVLVTGNVKLNGDMDVVGDVDVQGKLDVGQDVIVDGEAIMKSSVDVRGRMRVRGVDVPNDSVPGNASERGSSADAEGETDYDAESDGGAAIDEAGQDRPWTRSVTPQSDLSRDATPWSGDGVAAPVPDWGYVHDALAARSQVPKAEVDVRSEGTIVAGPSGLPQDPLSHVPPVPVATDVDMDERPARPGQDMDASRADVSPITGVAGLATSPADKPPRRSARQAAHAQAVGNDAAEDSEGETAGTDNKRSKSTRPGAYKKFKTGKE</sequence>
<evidence type="ECO:0000313" key="3">
    <source>
        <dbReference type="Proteomes" id="UP000054196"/>
    </source>
</evidence>
<feature type="compositionally biased region" description="Basic and acidic residues" evidence="1">
    <location>
        <begin position="42"/>
        <end position="61"/>
    </location>
</feature>
<keyword evidence="3" id="KW-1185">Reference proteome</keyword>
<dbReference type="AlphaFoldDB" id="R7S3X4"/>
<organism evidence="2 3">
    <name type="scientific">Punctularia strigosozonata (strain HHB-11173)</name>
    <name type="common">White-rot fungus</name>
    <dbReference type="NCBI Taxonomy" id="741275"/>
    <lineage>
        <taxon>Eukaryota</taxon>
        <taxon>Fungi</taxon>
        <taxon>Dikarya</taxon>
        <taxon>Basidiomycota</taxon>
        <taxon>Agaricomycotina</taxon>
        <taxon>Agaricomycetes</taxon>
        <taxon>Corticiales</taxon>
        <taxon>Punctulariaceae</taxon>
        <taxon>Punctularia</taxon>
    </lineage>
</organism>
<proteinExistence type="predicted"/>
<feature type="region of interest" description="Disordered" evidence="1">
    <location>
        <begin position="1"/>
        <end position="70"/>
    </location>
</feature>